<gene>
    <name evidence="2" type="ORF">HMPREF1872_01119</name>
</gene>
<proteinExistence type="predicted"/>
<keyword evidence="1" id="KW-0472">Membrane</keyword>
<keyword evidence="3" id="KW-1185">Reference proteome</keyword>
<protein>
    <submittedName>
        <fullName evidence="2">Uncharacterized protein</fullName>
    </submittedName>
</protein>
<organism evidence="2 3">
    <name type="scientific">Amygdalobacter nucleatus</name>
    <dbReference type="NCBI Taxonomy" id="3029274"/>
    <lineage>
        <taxon>Bacteria</taxon>
        <taxon>Bacillati</taxon>
        <taxon>Bacillota</taxon>
        <taxon>Clostridia</taxon>
        <taxon>Eubacteriales</taxon>
        <taxon>Oscillospiraceae</taxon>
        <taxon>Amygdalobacter</taxon>
    </lineage>
</organism>
<reference evidence="3" key="1">
    <citation type="submission" date="2016-01" db="EMBL/GenBank/DDBJ databases">
        <authorList>
            <person name="Mitreva M."/>
            <person name="Pepin K.H."/>
            <person name="Mihindukulasuriya K.A."/>
            <person name="Fulton R."/>
            <person name="Fronick C."/>
            <person name="O'Laughlin M."/>
            <person name="Miner T."/>
            <person name="Herter B."/>
            <person name="Rosa B.A."/>
            <person name="Cordes M."/>
            <person name="Tomlinson C."/>
            <person name="Wollam A."/>
            <person name="Palsikar V.B."/>
            <person name="Mardis E.R."/>
            <person name="Wilson R.K."/>
        </authorList>
    </citation>
    <scope>NUCLEOTIDE SEQUENCE [LARGE SCALE GENOMIC DNA]</scope>
    <source>
        <strain evidence="3">KA00274</strain>
    </source>
</reference>
<sequence>MFLHDSKFEGYVQYAGVHIQLLKLVILSDVVSFLFNLEYAKT</sequence>
<keyword evidence="1" id="KW-1133">Transmembrane helix</keyword>
<dbReference type="AlphaFoldDB" id="A0A133Y8X2"/>
<comment type="caution">
    <text evidence="2">The sequence shown here is derived from an EMBL/GenBank/DDBJ whole genome shotgun (WGS) entry which is preliminary data.</text>
</comment>
<evidence type="ECO:0000256" key="1">
    <source>
        <dbReference type="SAM" id="Phobius"/>
    </source>
</evidence>
<name>A0A133Y8X2_9FIRM</name>
<feature type="transmembrane region" description="Helical" evidence="1">
    <location>
        <begin position="12"/>
        <end position="37"/>
    </location>
</feature>
<dbReference type="EMBL" id="LSCV01000040">
    <property type="protein sequence ID" value="KXB39577.1"/>
    <property type="molecule type" value="Genomic_DNA"/>
</dbReference>
<evidence type="ECO:0000313" key="3">
    <source>
        <dbReference type="Proteomes" id="UP000070080"/>
    </source>
</evidence>
<accession>A0A133Y8X2</accession>
<dbReference type="Proteomes" id="UP000070080">
    <property type="component" value="Unassembled WGS sequence"/>
</dbReference>
<keyword evidence="1" id="KW-0812">Transmembrane</keyword>
<evidence type="ECO:0000313" key="2">
    <source>
        <dbReference type="EMBL" id="KXB39577.1"/>
    </source>
</evidence>